<dbReference type="InterPro" id="IPR004314">
    <property type="entry name" value="Neprosin"/>
</dbReference>
<organism evidence="2 3">
    <name type="scientific">Apostasia shenzhenica</name>
    <dbReference type="NCBI Taxonomy" id="1088818"/>
    <lineage>
        <taxon>Eukaryota</taxon>
        <taxon>Viridiplantae</taxon>
        <taxon>Streptophyta</taxon>
        <taxon>Embryophyta</taxon>
        <taxon>Tracheophyta</taxon>
        <taxon>Spermatophyta</taxon>
        <taxon>Magnoliopsida</taxon>
        <taxon>Liliopsida</taxon>
        <taxon>Asparagales</taxon>
        <taxon>Orchidaceae</taxon>
        <taxon>Apostasioideae</taxon>
        <taxon>Apostasia</taxon>
    </lineage>
</organism>
<dbReference type="Proteomes" id="UP000236161">
    <property type="component" value="Unassembled WGS sequence"/>
</dbReference>
<name>A0A2I0B2J9_9ASPA</name>
<protein>
    <recommendedName>
        <fullName evidence="1">Neprosin PEP catalytic domain-containing protein</fullName>
    </recommendedName>
</protein>
<dbReference type="EMBL" id="KZ451922">
    <property type="protein sequence ID" value="PKA62006.1"/>
    <property type="molecule type" value="Genomic_DNA"/>
</dbReference>
<reference evidence="2 3" key="1">
    <citation type="journal article" date="2017" name="Nature">
        <title>The Apostasia genome and the evolution of orchids.</title>
        <authorList>
            <person name="Zhang G.Q."/>
            <person name="Liu K.W."/>
            <person name="Li Z."/>
            <person name="Lohaus R."/>
            <person name="Hsiao Y.Y."/>
            <person name="Niu S.C."/>
            <person name="Wang J.Y."/>
            <person name="Lin Y.C."/>
            <person name="Xu Q."/>
            <person name="Chen L.J."/>
            <person name="Yoshida K."/>
            <person name="Fujiwara S."/>
            <person name="Wang Z.W."/>
            <person name="Zhang Y.Q."/>
            <person name="Mitsuda N."/>
            <person name="Wang M."/>
            <person name="Liu G.H."/>
            <person name="Pecoraro L."/>
            <person name="Huang H.X."/>
            <person name="Xiao X.J."/>
            <person name="Lin M."/>
            <person name="Wu X.Y."/>
            <person name="Wu W.L."/>
            <person name="Chen Y.Y."/>
            <person name="Chang S.B."/>
            <person name="Sakamoto S."/>
            <person name="Ohme-Takagi M."/>
            <person name="Yagi M."/>
            <person name="Zeng S.J."/>
            <person name="Shen C.Y."/>
            <person name="Yeh C.M."/>
            <person name="Luo Y.B."/>
            <person name="Tsai W.C."/>
            <person name="Van de Peer Y."/>
            <person name="Liu Z.J."/>
        </authorList>
    </citation>
    <scope>NUCLEOTIDE SEQUENCE [LARGE SCALE GENOMIC DNA]</scope>
    <source>
        <strain evidence="3">cv. Shenzhen</strain>
        <tissue evidence="2">Stem</tissue>
    </source>
</reference>
<proteinExistence type="predicted"/>
<dbReference type="OrthoDB" id="650213at2759"/>
<gene>
    <name evidence="2" type="ORF">AXF42_Ash019212</name>
</gene>
<dbReference type="AlphaFoldDB" id="A0A2I0B2J9"/>
<dbReference type="Pfam" id="PF03080">
    <property type="entry name" value="Neprosin"/>
    <property type="match status" value="1"/>
</dbReference>
<dbReference type="PROSITE" id="PS52045">
    <property type="entry name" value="NEPROSIN_PEP_CD"/>
    <property type="match status" value="1"/>
</dbReference>
<evidence type="ECO:0000313" key="2">
    <source>
        <dbReference type="EMBL" id="PKA62006.1"/>
    </source>
</evidence>
<keyword evidence="3" id="KW-1185">Reference proteome</keyword>
<sequence>MKLGGKVVYPENSRASPMGSGHMYYEGDKKAAKFDHIKFIDNNGNAFAPDRSWVSGYASAKCYGLSDFTYHDFGSSFYYGGPGGC</sequence>
<accession>A0A2I0B2J9</accession>
<evidence type="ECO:0000313" key="3">
    <source>
        <dbReference type="Proteomes" id="UP000236161"/>
    </source>
</evidence>
<evidence type="ECO:0000259" key="1">
    <source>
        <dbReference type="PROSITE" id="PS52045"/>
    </source>
</evidence>
<feature type="domain" description="Neprosin PEP catalytic" evidence="1">
    <location>
        <begin position="1"/>
        <end position="85"/>
    </location>
</feature>